<feature type="compositionally biased region" description="Polar residues" evidence="1">
    <location>
        <begin position="1"/>
        <end position="26"/>
    </location>
</feature>
<name>A0A9D4JVG7_DREPO</name>
<reference evidence="2" key="1">
    <citation type="journal article" date="2019" name="bioRxiv">
        <title>The Genome of the Zebra Mussel, Dreissena polymorpha: A Resource for Invasive Species Research.</title>
        <authorList>
            <person name="McCartney M.A."/>
            <person name="Auch B."/>
            <person name="Kono T."/>
            <person name="Mallez S."/>
            <person name="Zhang Y."/>
            <person name="Obille A."/>
            <person name="Becker A."/>
            <person name="Abrahante J.E."/>
            <person name="Garbe J."/>
            <person name="Badalamenti J.P."/>
            <person name="Herman A."/>
            <person name="Mangelson H."/>
            <person name="Liachko I."/>
            <person name="Sullivan S."/>
            <person name="Sone E.D."/>
            <person name="Koren S."/>
            <person name="Silverstein K.A.T."/>
            <person name="Beckman K.B."/>
            <person name="Gohl D.M."/>
        </authorList>
    </citation>
    <scope>NUCLEOTIDE SEQUENCE</scope>
    <source>
        <strain evidence="2">Duluth1</strain>
        <tissue evidence="2">Whole animal</tissue>
    </source>
</reference>
<protein>
    <submittedName>
        <fullName evidence="2">Uncharacterized protein</fullName>
    </submittedName>
</protein>
<gene>
    <name evidence="2" type="ORF">DPMN_127456</name>
</gene>
<feature type="region of interest" description="Disordered" evidence="1">
    <location>
        <begin position="58"/>
        <end position="84"/>
    </location>
</feature>
<reference evidence="2" key="2">
    <citation type="submission" date="2020-11" db="EMBL/GenBank/DDBJ databases">
        <authorList>
            <person name="McCartney M.A."/>
            <person name="Auch B."/>
            <person name="Kono T."/>
            <person name="Mallez S."/>
            <person name="Becker A."/>
            <person name="Gohl D.M."/>
            <person name="Silverstein K.A.T."/>
            <person name="Koren S."/>
            <person name="Bechman K.B."/>
            <person name="Herman A."/>
            <person name="Abrahante J.E."/>
            <person name="Garbe J."/>
        </authorList>
    </citation>
    <scope>NUCLEOTIDE SEQUENCE</scope>
    <source>
        <strain evidence="2">Duluth1</strain>
        <tissue evidence="2">Whole animal</tissue>
    </source>
</reference>
<evidence type="ECO:0000256" key="1">
    <source>
        <dbReference type="SAM" id="MobiDB-lite"/>
    </source>
</evidence>
<evidence type="ECO:0000313" key="2">
    <source>
        <dbReference type="EMBL" id="KAH3825576.1"/>
    </source>
</evidence>
<comment type="caution">
    <text evidence="2">The sequence shown here is derived from an EMBL/GenBank/DDBJ whole genome shotgun (WGS) entry which is preliminary data.</text>
</comment>
<accession>A0A9D4JVG7</accession>
<sequence>MHPASTQGISTITHSTQPGVDTTVMPSSSSTTRRITTPLGPGHYTLLQVATQCAVGMEPTYPSSADGKHERLRRSGEKRIERPDKRLLCRDEDRADRRRIEN</sequence>
<evidence type="ECO:0000313" key="3">
    <source>
        <dbReference type="Proteomes" id="UP000828390"/>
    </source>
</evidence>
<dbReference type="Proteomes" id="UP000828390">
    <property type="component" value="Unassembled WGS sequence"/>
</dbReference>
<feature type="compositionally biased region" description="Low complexity" evidence="1">
    <location>
        <begin position="27"/>
        <end position="37"/>
    </location>
</feature>
<keyword evidence="3" id="KW-1185">Reference proteome</keyword>
<feature type="compositionally biased region" description="Basic and acidic residues" evidence="1">
    <location>
        <begin position="66"/>
        <end position="84"/>
    </location>
</feature>
<dbReference type="AlphaFoldDB" id="A0A9D4JVG7"/>
<feature type="region of interest" description="Disordered" evidence="1">
    <location>
        <begin position="1"/>
        <end position="41"/>
    </location>
</feature>
<dbReference type="EMBL" id="JAIWYP010000005">
    <property type="protein sequence ID" value="KAH3825576.1"/>
    <property type="molecule type" value="Genomic_DNA"/>
</dbReference>
<organism evidence="2 3">
    <name type="scientific">Dreissena polymorpha</name>
    <name type="common">Zebra mussel</name>
    <name type="synonym">Mytilus polymorpha</name>
    <dbReference type="NCBI Taxonomy" id="45954"/>
    <lineage>
        <taxon>Eukaryota</taxon>
        <taxon>Metazoa</taxon>
        <taxon>Spiralia</taxon>
        <taxon>Lophotrochozoa</taxon>
        <taxon>Mollusca</taxon>
        <taxon>Bivalvia</taxon>
        <taxon>Autobranchia</taxon>
        <taxon>Heteroconchia</taxon>
        <taxon>Euheterodonta</taxon>
        <taxon>Imparidentia</taxon>
        <taxon>Neoheterodontei</taxon>
        <taxon>Myida</taxon>
        <taxon>Dreissenoidea</taxon>
        <taxon>Dreissenidae</taxon>
        <taxon>Dreissena</taxon>
    </lineage>
</organism>
<proteinExistence type="predicted"/>